<evidence type="ECO:0000313" key="3">
    <source>
        <dbReference type="WBParaSite" id="Hba_01105"/>
    </source>
</evidence>
<reference evidence="3" key="1">
    <citation type="submission" date="2016-11" db="UniProtKB">
        <authorList>
            <consortium name="WormBaseParasite"/>
        </authorList>
    </citation>
    <scope>IDENTIFICATION</scope>
</reference>
<dbReference type="Proteomes" id="UP000095283">
    <property type="component" value="Unplaced"/>
</dbReference>
<keyword evidence="2" id="KW-1185">Reference proteome</keyword>
<dbReference type="WBParaSite" id="Hba_01105">
    <property type="protein sequence ID" value="Hba_01105"/>
    <property type="gene ID" value="Hba_01105"/>
</dbReference>
<feature type="signal peptide" evidence="1">
    <location>
        <begin position="1"/>
        <end position="19"/>
    </location>
</feature>
<feature type="chain" id="PRO_5009310496" evidence="1">
    <location>
        <begin position="20"/>
        <end position="59"/>
    </location>
</feature>
<proteinExistence type="predicted"/>
<evidence type="ECO:0000256" key="1">
    <source>
        <dbReference type="SAM" id="SignalP"/>
    </source>
</evidence>
<protein>
    <submittedName>
        <fullName evidence="3">Secreted protein</fullName>
    </submittedName>
</protein>
<sequence length="59" mass="6872">MVGSRFLLFVVCAMMTSLSEEYLYEYQMNSYLWDKKLNGGPLLSISGALNEEKEPMWEK</sequence>
<organism evidence="2 3">
    <name type="scientific">Heterorhabditis bacteriophora</name>
    <name type="common">Entomopathogenic nematode worm</name>
    <dbReference type="NCBI Taxonomy" id="37862"/>
    <lineage>
        <taxon>Eukaryota</taxon>
        <taxon>Metazoa</taxon>
        <taxon>Ecdysozoa</taxon>
        <taxon>Nematoda</taxon>
        <taxon>Chromadorea</taxon>
        <taxon>Rhabditida</taxon>
        <taxon>Rhabditina</taxon>
        <taxon>Rhabditomorpha</taxon>
        <taxon>Strongyloidea</taxon>
        <taxon>Heterorhabditidae</taxon>
        <taxon>Heterorhabditis</taxon>
    </lineage>
</organism>
<dbReference type="AlphaFoldDB" id="A0A1I7W8Y1"/>
<accession>A0A1I7W8Y1</accession>
<keyword evidence="1" id="KW-0732">Signal</keyword>
<name>A0A1I7W8Y1_HETBA</name>
<evidence type="ECO:0000313" key="2">
    <source>
        <dbReference type="Proteomes" id="UP000095283"/>
    </source>
</evidence>